<dbReference type="AlphaFoldDB" id="A0A397QVF9"/>
<dbReference type="InterPro" id="IPR011204">
    <property type="entry name" value="Virulence_RhuM-like"/>
</dbReference>
<dbReference type="Proteomes" id="UP000266506">
    <property type="component" value="Unassembled WGS sequence"/>
</dbReference>
<dbReference type="InterPro" id="IPR036165">
    <property type="entry name" value="YefM-like_sf"/>
</dbReference>
<organism evidence="2 3">
    <name type="scientific">Anaeroplasma bactoclasticum</name>
    <dbReference type="NCBI Taxonomy" id="2088"/>
    <lineage>
        <taxon>Bacteria</taxon>
        <taxon>Bacillati</taxon>
        <taxon>Mycoplasmatota</taxon>
        <taxon>Mollicutes</taxon>
        <taxon>Anaeroplasmatales</taxon>
        <taxon>Anaeroplasmataceae</taxon>
        <taxon>Anaeroplasma</taxon>
    </lineage>
</organism>
<dbReference type="Pfam" id="PF13310">
    <property type="entry name" value="Virulence_RhuM"/>
    <property type="match status" value="1"/>
</dbReference>
<dbReference type="RefSeq" id="WP_211321090.1">
    <property type="nucleotide sequence ID" value="NZ_QXEV01000030.1"/>
</dbReference>
<evidence type="ECO:0008006" key="4">
    <source>
        <dbReference type="Google" id="ProtNLM"/>
    </source>
</evidence>
<accession>A0A397QVF9</accession>
<proteinExistence type="inferred from homology"/>
<evidence type="ECO:0000313" key="3">
    <source>
        <dbReference type="Proteomes" id="UP000266506"/>
    </source>
</evidence>
<dbReference type="PANTHER" id="PTHR35810:SF1">
    <property type="entry name" value="CYTOPLASMIC PROTEIN"/>
    <property type="match status" value="1"/>
</dbReference>
<comment type="similarity">
    <text evidence="1">Belongs to the phD/YefM antitoxin family.</text>
</comment>
<dbReference type="InParanoid" id="A0A397QVF9"/>
<protein>
    <recommendedName>
        <fullName evidence="4">Virulence RhuM family protein</fullName>
    </recommendedName>
</protein>
<evidence type="ECO:0000256" key="1">
    <source>
        <dbReference type="ARBA" id="ARBA00009981"/>
    </source>
</evidence>
<sequence length="173" mass="20117">MDKFEIVKFVDDEFELDVRADKLNDTVWLTQDEMAELFGVDRTRITRHINNVYNEGELDKNSTCAENAHMGTLGVQRYLYKLYNLDVIISVGYRVKSQRGVVFRTWANRILKEYLIQGNGYGDMVIMSLKTYEEKLERIEMYEAILEGLSNEKDGKVANGPKALKKLKTKYDL</sequence>
<dbReference type="SUPFAM" id="SSF143120">
    <property type="entry name" value="YefM-like"/>
    <property type="match status" value="1"/>
</dbReference>
<dbReference type="EMBL" id="QXEV01000030">
    <property type="protein sequence ID" value="RIA64896.1"/>
    <property type="molecule type" value="Genomic_DNA"/>
</dbReference>
<name>A0A397QVF9_9MOLU</name>
<dbReference type="PANTHER" id="PTHR35810">
    <property type="entry name" value="CYTOPLASMIC PROTEIN-RELATED"/>
    <property type="match status" value="1"/>
</dbReference>
<keyword evidence="3" id="KW-1185">Reference proteome</keyword>
<reference evidence="2 3" key="1">
    <citation type="submission" date="2018-08" db="EMBL/GenBank/DDBJ databases">
        <title>Genomic Encyclopedia of Archaeal and Bacterial Type Strains, Phase II (KMG-II): from individual species to whole genera.</title>
        <authorList>
            <person name="Goeker M."/>
        </authorList>
    </citation>
    <scope>NUCLEOTIDE SEQUENCE [LARGE SCALE GENOMIC DNA]</scope>
    <source>
        <strain evidence="2 3">ATCC 27112</strain>
    </source>
</reference>
<evidence type="ECO:0000313" key="2">
    <source>
        <dbReference type="EMBL" id="RIA64896.1"/>
    </source>
</evidence>
<gene>
    <name evidence="2" type="ORF">EI71_01773</name>
</gene>
<comment type="caution">
    <text evidence="2">The sequence shown here is derived from an EMBL/GenBank/DDBJ whole genome shotgun (WGS) entry which is preliminary data.</text>
</comment>